<gene>
    <name evidence="1" type="ORF">SAMN05443287_11044</name>
</gene>
<reference evidence="2" key="1">
    <citation type="submission" date="2016-10" db="EMBL/GenBank/DDBJ databases">
        <authorList>
            <person name="Varghese N."/>
            <person name="Submissions S."/>
        </authorList>
    </citation>
    <scope>NUCLEOTIDE SEQUENCE [LARGE SCALE GENOMIC DNA]</scope>
    <source>
        <strain evidence="2">CGMCC 4.7038</strain>
    </source>
</reference>
<evidence type="ECO:0000313" key="2">
    <source>
        <dbReference type="Proteomes" id="UP000198707"/>
    </source>
</evidence>
<evidence type="ECO:0000313" key="1">
    <source>
        <dbReference type="EMBL" id="SEJ91314.1"/>
    </source>
</evidence>
<sequence>MWFCAACAHPWPCGVARLHLAAEYVGKGRTFAVEMAELLWEATADLERIGGNPDGFELYGRFLGWVRRASRPARPDTPAD</sequence>
<dbReference type="STRING" id="1144548.SAMN05443287_11044"/>
<dbReference type="EMBL" id="FNYV01000010">
    <property type="protein sequence ID" value="SEJ91314.1"/>
    <property type="molecule type" value="Genomic_DNA"/>
</dbReference>
<keyword evidence="2" id="KW-1185">Reference proteome</keyword>
<dbReference type="AlphaFoldDB" id="A0A1H7CQ21"/>
<accession>A0A1H7CQ21</accession>
<proteinExistence type="predicted"/>
<organism evidence="1 2">
    <name type="scientific">Micromonospora phaseoli</name>
    <dbReference type="NCBI Taxonomy" id="1144548"/>
    <lineage>
        <taxon>Bacteria</taxon>
        <taxon>Bacillati</taxon>
        <taxon>Actinomycetota</taxon>
        <taxon>Actinomycetes</taxon>
        <taxon>Micromonosporales</taxon>
        <taxon>Micromonosporaceae</taxon>
        <taxon>Micromonospora</taxon>
    </lineage>
</organism>
<name>A0A1H7CQ21_9ACTN</name>
<dbReference type="Proteomes" id="UP000198707">
    <property type="component" value="Unassembled WGS sequence"/>
</dbReference>
<protein>
    <recommendedName>
        <fullName evidence="3">Flavin reductase</fullName>
    </recommendedName>
</protein>
<evidence type="ECO:0008006" key="3">
    <source>
        <dbReference type="Google" id="ProtNLM"/>
    </source>
</evidence>